<protein>
    <submittedName>
        <fullName evidence="2">Si:ch211-191i18.2</fullName>
    </submittedName>
</protein>
<dbReference type="Ensembl" id="ENSAMXT00005037066.1">
    <property type="protein sequence ID" value="ENSAMXP00005033947.1"/>
    <property type="gene ID" value="ENSAMXG00005016401.1"/>
</dbReference>
<sequence length="154" mass="17597">MLSHGAVFQRHSVEAAHFHTHTHTHMHTHPLKSNMPRLPHYCLIAVCLAGYMLLHPHCCAGQDDTIYDYDSTPLPEYDYNATFEYTFYSNGSSEDLEKFFNENKIADEDAVTETNDEDQEPTAPSTSQNQASRTVYPSLLLTVVLTAHQMYRFL</sequence>
<evidence type="ECO:0000313" key="2">
    <source>
        <dbReference type="Ensembl" id="ENSAMXP00005033947.1"/>
    </source>
</evidence>
<feature type="compositionally biased region" description="Polar residues" evidence="1">
    <location>
        <begin position="122"/>
        <end position="131"/>
    </location>
</feature>
<feature type="region of interest" description="Disordered" evidence="1">
    <location>
        <begin position="111"/>
        <end position="131"/>
    </location>
</feature>
<evidence type="ECO:0000256" key="1">
    <source>
        <dbReference type="SAM" id="MobiDB-lite"/>
    </source>
</evidence>
<evidence type="ECO:0000313" key="3">
    <source>
        <dbReference type="Proteomes" id="UP000694621"/>
    </source>
</evidence>
<feature type="compositionally biased region" description="Acidic residues" evidence="1">
    <location>
        <begin position="111"/>
        <end position="120"/>
    </location>
</feature>
<dbReference type="Proteomes" id="UP000694621">
    <property type="component" value="Unplaced"/>
</dbReference>
<dbReference type="AlphaFoldDB" id="A0A8B9KCU5"/>
<accession>A0A8B9KCU5</accession>
<dbReference type="OrthoDB" id="8957467at2759"/>
<organism evidence="2 3">
    <name type="scientific">Astyanax mexicanus</name>
    <name type="common">Blind cave fish</name>
    <name type="synonym">Astyanax fasciatus mexicanus</name>
    <dbReference type="NCBI Taxonomy" id="7994"/>
    <lineage>
        <taxon>Eukaryota</taxon>
        <taxon>Metazoa</taxon>
        <taxon>Chordata</taxon>
        <taxon>Craniata</taxon>
        <taxon>Vertebrata</taxon>
        <taxon>Euteleostomi</taxon>
        <taxon>Actinopterygii</taxon>
        <taxon>Neopterygii</taxon>
        <taxon>Teleostei</taxon>
        <taxon>Ostariophysi</taxon>
        <taxon>Characiformes</taxon>
        <taxon>Characoidei</taxon>
        <taxon>Acestrorhamphidae</taxon>
        <taxon>Acestrorhamphinae</taxon>
        <taxon>Astyanax</taxon>
    </lineage>
</organism>
<name>A0A8B9KCU5_ASTMX</name>
<dbReference type="OMA" id="DYNSTFE"/>
<reference evidence="2" key="1">
    <citation type="submission" date="2025-08" db="UniProtKB">
        <authorList>
            <consortium name="Ensembl"/>
        </authorList>
    </citation>
    <scope>IDENTIFICATION</scope>
</reference>
<proteinExistence type="predicted"/>